<dbReference type="Gene3D" id="1.25.40.10">
    <property type="entry name" value="Tetratricopeptide repeat domain"/>
    <property type="match status" value="1"/>
</dbReference>
<dbReference type="PROSITE" id="PS51375">
    <property type="entry name" value="PPR"/>
    <property type="match status" value="1"/>
</dbReference>
<evidence type="ECO:0000256" key="2">
    <source>
        <dbReference type="PROSITE-ProRule" id="PRU00708"/>
    </source>
</evidence>
<dbReference type="InterPro" id="IPR046960">
    <property type="entry name" value="PPR_At4g14850-like_plant"/>
</dbReference>
<evidence type="ECO:0000256" key="1">
    <source>
        <dbReference type="ARBA" id="ARBA00022737"/>
    </source>
</evidence>
<keyword evidence="1" id="KW-0677">Repeat</keyword>
<dbReference type="InterPro" id="IPR002885">
    <property type="entry name" value="PPR_rpt"/>
</dbReference>
<evidence type="ECO:0000313" key="3">
    <source>
        <dbReference type="EMBL" id="GJT86116.1"/>
    </source>
</evidence>
<feature type="repeat" description="PPR" evidence="2">
    <location>
        <begin position="49"/>
        <end position="83"/>
    </location>
</feature>
<accession>A0ABQ5HE25</accession>
<reference evidence="3" key="2">
    <citation type="submission" date="2022-01" db="EMBL/GenBank/DDBJ databases">
        <authorList>
            <person name="Yamashiro T."/>
            <person name="Shiraishi A."/>
            <person name="Satake H."/>
            <person name="Nakayama K."/>
        </authorList>
    </citation>
    <scope>NUCLEOTIDE SEQUENCE</scope>
</reference>
<dbReference type="InterPro" id="IPR011990">
    <property type="entry name" value="TPR-like_helical_dom_sf"/>
</dbReference>
<keyword evidence="4" id="KW-1185">Reference proteome</keyword>
<protein>
    <submittedName>
        <fullName evidence="3">Pentatricopeptide repeat-containing protein</fullName>
    </submittedName>
</protein>
<evidence type="ECO:0000313" key="4">
    <source>
        <dbReference type="Proteomes" id="UP001151760"/>
    </source>
</evidence>
<comment type="caution">
    <text evidence="3">The sequence shown here is derived from an EMBL/GenBank/DDBJ whole genome shotgun (WGS) entry which is preliminary data.</text>
</comment>
<proteinExistence type="predicted"/>
<gene>
    <name evidence="3" type="ORF">Tco_1067833</name>
</gene>
<sequence length="115" mass="13024">MMGRVVNGCVMKCGFCFDVFDGNALVAFYGKCHMVGDCRRVFDEICEKDVVSWNIVISGCVNNGCVTEAIELFHGLLRDEYFSILDIRSGFRRKHHGMDYNDEGLGNGMDFDQDF</sequence>
<dbReference type="Proteomes" id="UP001151760">
    <property type="component" value="Unassembled WGS sequence"/>
</dbReference>
<dbReference type="PANTHER" id="PTHR47926">
    <property type="entry name" value="PENTATRICOPEPTIDE REPEAT-CONTAINING PROTEIN"/>
    <property type="match status" value="1"/>
</dbReference>
<organism evidence="3 4">
    <name type="scientific">Tanacetum coccineum</name>
    <dbReference type="NCBI Taxonomy" id="301880"/>
    <lineage>
        <taxon>Eukaryota</taxon>
        <taxon>Viridiplantae</taxon>
        <taxon>Streptophyta</taxon>
        <taxon>Embryophyta</taxon>
        <taxon>Tracheophyta</taxon>
        <taxon>Spermatophyta</taxon>
        <taxon>Magnoliopsida</taxon>
        <taxon>eudicotyledons</taxon>
        <taxon>Gunneridae</taxon>
        <taxon>Pentapetalae</taxon>
        <taxon>asterids</taxon>
        <taxon>campanulids</taxon>
        <taxon>Asterales</taxon>
        <taxon>Asteraceae</taxon>
        <taxon>Asteroideae</taxon>
        <taxon>Anthemideae</taxon>
        <taxon>Anthemidinae</taxon>
        <taxon>Tanacetum</taxon>
    </lineage>
</organism>
<name>A0ABQ5HE25_9ASTR</name>
<dbReference type="Pfam" id="PF01535">
    <property type="entry name" value="PPR"/>
    <property type="match status" value="2"/>
</dbReference>
<dbReference type="NCBIfam" id="TIGR00756">
    <property type="entry name" value="PPR"/>
    <property type="match status" value="1"/>
</dbReference>
<reference evidence="3" key="1">
    <citation type="journal article" date="2022" name="Int. J. Mol. Sci.">
        <title>Draft Genome of Tanacetum Coccineum: Genomic Comparison of Closely Related Tanacetum-Family Plants.</title>
        <authorList>
            <person name="Yamashiro T."/>
            <person name="Shiraishi A."/>
            <person name="Nakayama K."/>
            <person name="Satake H."/>
        </authorList>
    </citation>
    <scope>NUCLEOTIDE SEQUENCE</scope>
</reference>
<dbReference type="EMBL" id="BQNB010019515">
    <property type="protein sequence ID" value="GJT86116.1"/>
    <property type="molecule type" value="Genomic_DNA"/>
</dbReference>